<evidence type="ECO:0000256" key="1">
    <source>
        <dbReference type="SAM" id="MobiDB-lite"/>
    </source>
</evidence>
<proteinExistence type="predicted"/>
<feature type="region of interest" description="Disordered" evidence="1">
    <location>
        <begin position="189"/>
        <end position="213"/>
    </location>
</feature>
<protein>
    <submittedName>
        <fullName evidence="2">Uncharacterized protein</fullName>
    </submittedName>
</protein>
<name>A0AAD5JVE1_9FUNG</name>
<accession>A0AAD5JVE1</accession>
<dbReference type="PANTHER" id="PTHR33324:SF2">
    <property type="entry name" value="MYB_SANT-LIKE DNA-BINDING DOMAIN-CONTAINING PROTEIN"/>
    <property type="match status" value="1"/>
</dbReference>
<evidence type="ECO:0000313" key="2">
    <source>
        <dbReference type="EMBL" id="KAI9255802.1"/>
    </source>
</evidence>
<organism evidence="2 3">
    <name type="scientific">Phascolomyces articulosus</name>
    <dbReference type="NCBI Taxonomy" id="60185"/>
    <lineage>
        <taxon>Eukaryota</taxon>
        <taxon>Fungi</taxon>
        <taxon>Fungi incertae sedis</taxon>
        <taxon>Mucoromycota</taxon>
        <taxon>Mucoromycotina</taxon>
        <taxon>Mucoromycetes</taxon>
        <taxon>Mucorales</taxon>
        <taxon>Lichtheimiaceae</taxon>
        <taxon>Phascolomyces</taxon>
    </lineage>
</organism>
<comment type="caution">
    <text evidence="2">The sequence shown here is derived from an EMBL/GenBank/DDBJ whole genome shotgun (WGS) entry which is preliminary data.</text>
</comment>
<reference evidence="2" key="2">
    <citation type="submission" date="2023-02" db="EMBL/GenBank/DDBJ databases">
        <authorList>
            <consortium name="DOE Joint Genome Institute"/>
            <person name="Mondo S.J."/>
            <person name="Chang Y."/>
            <person name="Wang Y."/>
            <person name="Ahrendt S."/>
            <person name="Andreopoulos W."/>
            <person name="Barry K."/>
            <person name="Beard J."/>
            <person name="Benny G.L."/>
            <person name="Blankenship S."/>
            <person name="Bonito G."/>
            <person name="Cuomo C."/>
            <person name="Desiro A."/>
            <person name="Gervers K.A."/>
            <person name="Hundley H."/>
            <person name="Kuo A."/>
            <person name="LaButti K."/>
            <person name="Lang B.F."/>
            <person name="Lipzen A."/>
            <person name="O'Donnell K."/>
            <person name="Pangilinan J."/>
            <person name="Reynolds N."/>
            <person name="Sandor L."/>
            <person name="Smith M.W."/>
            <person name="Tsang A."/>
            <person name="Grigoriev I.V."/>
            <person name="Stajich J.E."/>
            <person name="Spatafora J.W."/>
        </authorList>
    </citation>
    <scope>NUCLEOTIDE SEQUENCE</scope>
    <source>
        <strain evidence="2">RSA 2281</strain>
    </source>
</reference>
<keyword evidence="3" id="KW-1185">Reference proteome</keyword>
<reference evidence="2" key="1">
    <citation type="journal article" date="2022" name="IScience">
        <title>Evolution of zygomycete secretomes and the origins of terrestrial fungal ecologies.</title>
        <authorList>
            <person name="Chang Y."/>
            <person name="Wang Y."/>
            <person name="Mondo S."/>
            <person name="Ahrendt S."/>
            <person name="Andreopoulos W."/>
            <person name="Barry K."/>
            <person name="Beard J."/>
            <person name="Benny G.L."/>
            <person name="Blankenship S."/>
            <person name="Bonito G."/>
            <person name="Cuomo C."/>
            <person name="Desiro A."/>
            <person name="Gervers K.A."/>
            <person name="Hundley H."/>
            <person name="Kuo A."/>
            <person name="LaButti K."/>
            <person name="Lang B.F."/>
            <person name="Lipzen A."/>
            <person name="O'Donnell K."/>
            <person name="Pangilinan J."/>
            <person name="Reynolds N."/>
            <person name="Sandor L."/>
            <person name="Smith M.E."/>
            <person name="Tsang A."/>
            <person name="Grigoriev I.V."/>
            <person name="Stajich J.E."/>
            <person name="Spatafora J.W."/>
        </authorList>
    </citation>
    <scope>NUCLEOTIDE SEQUENCE</scope>
    <source>
        <strain evidence="2">RSA 2281</strain>
    </source>
</reference>
<dbReference type="PANTHER" id="PTHR33324">
    <property type="entry name" value="EXPRESSED PROTEIN"/>
    <property type="match status" value="1"/>
</dbReference>
<feature type="compositionally biased region" description="Basic and acidic residues" evidence="1">
    <location>
        <begin position="198"/>
        <end position="213"/>
    </location>
</feature>
<gene>
    <name evidence="2" type="ORF">BDA99DRAFT_539937</name>
</gene>
<evidence type="ECO:0000313" key="3">
    <source>
        <dbReference type="Proteomes" id="UP001209540"/>
    </source>
</evidence>
<dbReference type="Proteomes" id="UP001209540">
    <property type="component" value="Unassembled WGS sequence"/>
</dbReference>
<dbReference type="EMBL" id="JAIXMP010000022">
    <property type="protein sequence ID" value="KAI9255802.1"/>
    <property type="molecule type" value="Genomic_DNA"/>
</dbReference>
<dbReference type="AlphaFoldDB" id="A0AAD5JVE1"/>
<sequence>MRVPFIELIVEWLTEPSNYNKYTDNTKPRAGKAQSKTAHCKEIVTYFMQNDIDNRTHMDIYAQIGKLVDSFNEANVFLFRTGGGVNEEDVTQSIERRSTEQNMVNKVCAKKESSEEIKVSIEDKIRGTCKYYFELEPVIRDRPSVRPPAPMFSGDEEEEASPAPTAPSIPVPAPTASFASSLAVDPSGKRAFSIAPSEEGKKTKNLESKEKAQTEKLNIMNKELEFKMSIENRRIKLEEKRPIERNITTQKLMFLKAF</sequence>
<feature type="compositionally biased region" description="Pro residues" evidence="1">
    <location>
        <begin position="164"/>
        <end position="173"/>
    </location>
</feature>
<feature type="region of interest" description="Disordered" evidence="1">
    <location>
        <begin position="143"/>
        <end position="173"/>
    </location>
</feature>